<dbReference type="InterPro" id="IPR036397">
    <property type="entry name" value="RNaseH_sf"/>
</dbReference>
<evidence type="ECO:0008006" key="5">
    <source>
        <dbReference type="Google" id="ProtNLM"/>
    </source>
</evidence>
<evidence type="ECO:0000313" key="3">
    <source>
        <dbReference type="EMBL" id="KAF7478193.1"/>
    </source>
</evidence>
<dbReference type="EMBL" id="WJEC01001690">
    <property type="protein sequence ID" value="KAF7478193.1"/>
    <property type="molecule type" value="Genomic_DNA"/>
</dbReference>
<dbReference type="GO" id="GO:0005634">
    <property type="term" value="C:nucleus"/>
    <property type="evidence" value="ECO:0007669"/>
    <property type="project" value="TreeGrafter"/>
</dbReference>
<evidence type="ECO:0000313" key="4">
    <source>
        <dbReference type="Proteomes" id="UP000662637"/>
    </source>
</evidence>
<organism evidence="3 4">
    <name type="scientific">Marmota monax</name>
    <name type="common">Woodchuck</name>
    <dbReference type="NCBI Taxonomy" id="9995"/>
    <lineage>
        <taxon>Eukaryota</taxon>
        <taxon>Metazoa</taxon>
        <taxon>Chordata</taxon>
        <taxon>Craniata</taxon>
        <taxon>Vertebrata</taxon>
        <taxon>Euteleostomi</taxon>
        <taxon>Mammalia</taxon>
        <taxon>Eutheria</taxon>
        <taxon>Euarchontoglires</taxon>
        <taxon>Glires</taxon>
        <taxon>Rodentia</taxon>
        <taxon>Sciuromorpha</taxon>
        <taxon>Sciuridae</taxon>
        <taxon>Xerinae</taxon>
        <taxon>Marmotini</taxon>
        <taxon>Marmota</taxon>
    </lineage>
</organism>
<reference evidence="3" key="1">
    <citation type="submission" date="2020-08" db="EMBL/GenBank/DDBJ databases">
        <authorList>
            <person name="Shumante A."/>
            <person name="Zimin A.V."/>
            <person name="Puiu D."/>
            <person name="Salzberg S.L."/>
        </authorList>
    </citation>
    <scope>NUCLEOTIDE SEQUENCE</scope>
    <source>
        <strain evidence="3">WC2-LM</strain>
        <tissue evidence="3">Liver</tissue>
    </source>
</reference>
<evidence type="ECO:0000256" key="2">
    <source>
        <dbReference type="ARBA" id="ARBA00022801"/>
    </source>
</evidence>
<keyword evidence="2" id="KW-0378">Hydrolase</keyword>
<gene>
    <name evidence="3" type="ORF">GHT09_010764</name>
</gene>
<dbReference type="Proteomes" id="UP000662637">
    <property type="component" value="Unassembled WGS sequence"/>
</dbReference>
<dbReference type="Gene3D" id="3.30.420.10">
    <property type="entry name" value="Ribonuclease H-like superfamily/Ribonuclease H"/>
    <property type="match status" value="1"/>
</dbReference>
<dbReference type="InterPro" id="IPR047021">
    <property type="entry name" value="REXO1/3/4-like"/>
</dbReference>
<evidence type="ECO:0000256" key="1">
    <source>
        <dbReference type="ARBA" id="ARBA00022722"/>
    </source>
</evidence>
<dbReference type="GO" id="GO:0004527">
    <property type="term" value="F:exonuclease activity"/>
    <property type="evidence" value="ECO:0007669"/>
    <property type="project" value="InterPro"/>
</dbReference>
<dbReference type="AlphaFoldDB" id="A0A834QKI5"/>
<dbReference type="SUPFAM" id="SSF53098">
    <property type="entry name" value="Ribonuclease H-like"/>
    <property type="match status" value="1"/>
</dbReference>
<accession>A0A834QKI5</accession>
<proteinExistence type="predicted"/>
<dbReference type="PANTHER" id="PTHR12801">
    <property type="entry name" value="RNA EXONUCLEASE REXO1 / RECO3 FAMILY MEMBER-RELATED"/>
    <property type="match status" value="1"/>
</dbReference>
<dbReference type="PANTHER" id="PTHR12801:SF78">
    <property type="entry name" value="INTERFERON-STIMULATED 20 KDA EXONUCLEASE-LIKE 2"/>
    <property type="match status" value="1"/>
</dbReference>
<comment type="caution">
    <text evidence="3">The sequence shown here is derived from an EMBL/GenBank/DDBJ whole genome shotgun (WGS) entry which is preliminary data.</text>
</comment>
<keyword evidence="1" id="KW-0540">Nuclease</keyword>
<dbReference type="GO" id="GO:0003676">
    <property type="term" value="F:nucleic acid binding"/>
    <property type="evidence" value="ECO:0007669"/>
    <property type="project" value="InterPro"/>
</dbReference>
<name>A0A834QKI5_MARMO</name>
<protein>
    <recommendedName>
        <fullName evidence="5">Exonuclease domain-containing protein</fullName>
    </recommendedName>
</protein>
<dbReference type="InterPro" id="IPR012337">
    <property type="entry name" value="RNaseH-like_sf"/>
</dbReference>
<sequence length="69" mass="8094">MSLKHLTKQLLHQDIQIRESRHSPVEDAQATMELYKLVEVEWEQYLAQNTLKNKQLWGDKGSTQEKQGS</sequence>